<evidence type="ECO:0000313" key="2">
    <source>
        <dbReference type="EMBL" id="PIW15187.1"/>
    </source>
</evidence>
<feature type="chain" id="PRO_5014604575" description="LPP20 lipoprotein" evidence="1">
    <location>
        <begin position="29"/>
        <end position="290"/>
    </location>
</feature>
<evidence type="ECO:0000256" key="1">
    <source>
        <dbReference type="SAM" id="SignalP"/>
    </source>
</evidence>
<name>A0A2M7G0X5_9BACT</name>
<keyword evidence="1" id="KW-0732">Signal</keyword>
<dbReference type="Proteomes" id="UP000231019">
    <property type="component" value="Unassembled WGS sequence"/>
</dbReference>
<organism evidence="2 3">
    <name type="scientific">bacterium (Candidatus Blackallbacteria) CG17_big_fil_post_rev_8_21_14_2_50_48_46</name>
    <dbReference type="NCBI Taxonomy" id="2014261"/>
    <lineage>
        <taxon>Bacteria</taxon>
        <taxon>Candidatus Blackallbacteria</taxon>
    </lineage>
</organism>
<evidence type="ECO:0008006" key="4">
    <source>
        <dbReference type="Google" id="ProtNLM"/>
    </source>
</evidence>
<dbReference type="EMBL" id="PFFQ01000053">
    <property type="protein sequence ID" value="PIW15187.1"/>
    <property type="molecule type" value="Genomic_DNA"/>
</dbReference>
<proteinExistence type="predicted"/>
<gene>
    <name evidence="2" type="ORF">COW36_17345</name>
</gene>
<protein>
    <recommendedName>
        <fullName evidence="4">LPP20 lipoprotein</fullName>
    </recommendedName>
</protein>
<feature type="signal peptide" evidence="1">
    <location>
        <begin position="1"/>
        <end position="28"/>
    </location>
</feature>
<sequence>MIKRPSSLILFLASALLLASFSPLPGHAQSSDPQIIQSVRENVGNVTIDWSEGIVRVTGTGAPPDRGSASQRRLMAERAAIADAYRQLAEAINGVRVNAETVVKDYVTESDTIRLQVSALIRGAQKIDRRFLSDGSIEVDMAVKLYSQQGLSGILQPQKNAAPPPPVPDTVKPDPNPGDYTGLIIDCRGLGLKPAMSPALLNQSGGEIYVGHLPIDPDFVINRGIVAYSTSLNEARRHERAGNSPLIVKAVAASGNFKADAVLPEKETQQVLGLEAKAKVLSLAHVIFVL</sequence>
<reference evidence="2 3" key="1">
    <citation type="submission" date="2017-09" db="EMBL/GenBank/DDBJ databases">
        <title>Depth-based differentiation of microbial function through sediment-hosted aquifers and enrichment of novel symbionts in the deep terrestrial subsurface.</title>
        <authorList>
            <person name="Probst A.J."/>
            <person name="Ladd B."/>
            <person name="Jarett J.K."/>
            <person name="Geller-Mcgrath D.E."/>
            <person name="Sieber C.M."/>
            <person name="Emerson J.B."/>
            <person name="Anantharaman K."/>
            <person name="Thomas B.C."/>
            <person name="Malmstrom R."/>
            <person name="Stieglmeier M."/>
            <person name="Klingl A."/>
            <person name="Woyke T."/>
            <person name="Ryan C.M."/>
            <person name="Banfield J.F."/>
        </authorList>
    </citation>
    <scope>NUCLEOTIDE SEQUENCE [LARGE SCALE GENOMIC DNA]</scope>
    <source>
        <strain evidence="2">CG17_big_fil_post_rev_8_21_14_2_50_48_46</strain>
    </source>
</reference>
<accession>A0A2M7G0X5</accession>
<dbReference type="AlphaFoldDB" id="A0A2M7G0X5"/>
<evidence type="ECO:0000313" key="3">
    <source>
        <dbReference type="Proteomes" id="UP000231019"/>
    </source>
</evidence>
<comment type="caution">
    <text evidence="2">The sequence shown here is derived from an EMBL/GenBank/DDBJ whole genome shotgun (WGS) entry which is preliminary data.</text>
</comment>